<name>A0AA48GNI9_9BACT</name>
<organism evidence="2 3">
    <name type="scientific">Mesoterricola silvestris</name>
    <dbReference type="NCBI Taxonomy" id="2927979"/>
    <lineage>
        <taxon>Bacteria</taxon>
        <taxon>Pseudomonadati</taxon>
        <taxon>Acidobacteriota</taxon>
        <taxon>Holophagae</taxon>
        <taxon>Holophagales</taxon>
        <taxon>Holophagaceae</taxon>
        <taxon>Mesoterricola</taxon>
    </lineage>
</organism>
<protein>
    <submittedName>
        <fullName evidence="2">Dinitrogenase iron-molybdenum cofactor biosynthesis</fullName>
    </submittedName>
</protein>
<dbReference type="InterPro" id="IPR036105">
    <property type="entry name" value="DiNase_FeMo-co_biosyn_sf"/>
</dbReference>
<dbReference type="EMBL" id="AP027080">
    <property type="protein sequence ID" value="BDU72790.1"/>
    <property type="molecule type" value="Genomic_DNA"/>
</dbReference>
<evidence type="ECO:0000313" key="2">
    <source>
        <dbReference type="EMBL" id="BDU72790.1"/>
    </source>
</evidence>
<dbReference type="KEGG" id="msil:METEAL_19640"/>
<feature type="domain" description="Dinitrogenase iron-molybdenum cofactor biosynthesis" evidence="1">
    <location>
        <begin position="15"/>
        <end position="102"/>
    </location>
</feature>
<evidence type="ECO:0000313" key="3">
    <source>
        <dbReference type="Proteomes" id="UP001238179"/>
    </source>
</evidence>
<dbReference type="RefSeq" id="WP_316415702.1">
    <property type="nucleotide sequence ID" value="NZ_AP027080.1"/>
</dbReference>
<evidence type="ECO:0000259" key="1">
    <source>
        <dbReference type="Pfam" id="PF02579"/>
    </source>
</evidence>
<reference evidence="3" key="1">
    <citation type="journal article" date="2023" name="Int. J. Syst. Evol. Microbiol.">
        <title>Mesoterricola silvestris gen. nov., sp. nov., Mesoterricola sediminis sp. nov., Geothrix oryzae sp. nov., Geothrix edaphica sp. nov., Geothrix rubra sp. nov., and Geothrix limicola sp. nov., six novel members of Acidobacteriota isolated from soils.</title>
        <authorList>
            <person name="Itoh H."/>
            <person name="Sugisawa Y."/>
            <person name="Mise K."/>
            <person name="Xu Z."/>
            <person name="Kuniyasu M."/>
            <person name="Ushijima N."/>
            <person name="Kawano K."/>
            <person name="Kobayashi E."/>
            <person name="Shiratori Y."/>
            <person name="Masuda Y."/>
            <person name="Senoo K."/>
        </authorList>
    </citation>
    <scope>NUCLEOTIDE SEQUENCE [LARGE SCALE GENOMIC DNA]</scope>
    <source>
        <strain evidence="3">W79</strain>
    </source>
</reference>
<keyword evidence="3" id="KW-1185">Reference proteome</keyword>
<dbReference type="PANTHER" id="PTHR42983">
    <property type="entry name" value="DINITROGENASE IRON-MOLYBDENUM COFACTOR PROTEIN-RELATED"/>
    <property type="match status" value="1"/>
</dbReference>
<gene>
    <name evidence="2" type="ORF">METEAL_19640</name>
</gene>
<dbReference type="Proteomes" id="UP001238179">
    <property type="component" value="Chromosome"/>
</dbReference>
<dbReference type="AlphaFoldDB" id="A0AA48GNI9"/>
<dbReference type="Gene3D" id="3.30.420.130">
    <property type="entry name" value="Dinitrogenase iron-molybdenum cofactor biosynthesis domain"/>
    <property type="match status" value="1"/>
</dbReference>
<accession>A0AA48GNI9</accession>
<dbReference type="SUPFAM" id="SSF53146">
    <property type="entry name" value="Nitrogenase accessory factor-like"/>
    <property type="match status" value="1"/>
</dbReference>
<sequence>MRIAIPSSFPGGLEAGVHGHFGHCDVYTVVDVEGGAITRVGTLPPVPHEQGGCLAAVAFLAEAGVTALVAGGLGKRPLMGFNQAGIAVYRGAGVPTVGAAVGALLGGSLEVFSGEFTCGGGHHH</sequence>
<dbReference type="Pfam" id="PF02579">
    <property type="entry name" value="Nitro_FeMo-Co"/>
    <property type="match status" value="1"/>
</dbReference>
<dbReference type="PANTHER" id="PTHR42983:SF1">
    <property type="entry name" value="IRON-MOLYBDENUM PROTEIN"/>
    <property type="match status" value="1"/>
</dbReference>
<proteinExistence type="predicted"/>
<dbReference type="InterPro" id="IPR003731">
    <property type="entry name" value="Di-Nase_FeMo-co_biosynth"/>
</dbReference>